<keyword evidence="4" id="KW-0444">Lipid biosynthesis</keyword>
<evidence type="ECO:0000256" key="4">
    <source>
        <dbReference type="ARBA" id="ARBA00022516"/>
    </source>
</evidence>
<keyword evidence="9 14" id="KW-0472">Membrane</keyword>
<dbReference type="GO" id="GO:0005783">
    <property type="term" value="C:endoplasmic reticulum"/>
    <property type="evidence" value="ECO:0007669"/>
    <property type="project" value="TreeGrafter"/>
</dbReference>
<evidence type="ECO:0000313" key="16">
    <source>
        <dbReference type="EMBL" id="GAX83005.1"/>
    </source>
</evidence>
<proteinExistence type="inferred from homology"/>
<evidence type="ECO:0000256" key="5">
    <source>
        <dbReference type="ARBA" id="ARBA00022679"/>
    </source>
</evidence>
<dbReference type="PANTHER" id="PTHR23063:SF2">
    <property type="entry name" value="GLYCEROL-3-PHOSPHATE ACYLTRANSFERASE 4, ISOFORM D-RELATED"/>
    <property type="match status" value="1"/>
</dbReference>
<dbReference type="SUPFAM" id="SSF69593">
    <property type="entry name" value="Glycerol-3-phosphate (1)-acyltransferase"/>
    <property type="match status" value="1"/>
</dbReference>
<dbReference type="CDD" id="cd07991">
    <property type="entry name" value="LPLAT_LPCAT1-like"/>
    <property type="match status" value="1"/>
</dbReference>
<evidence type="ECO:0000256" key="9">
    <source>
        <dbReference type="ARBA" id="ARBA00023136"/>
    </source>
</evidence>
<evidence type="ECO:0000256" key="11">
    <source>
        <dbReference type="ARBA" id="ARBA00023264"/>
    </source>
</evidence>
<dbReference type="GO" id="GO:0004366">
    <property type="term" value="F:glycerol-3-phosphate O-acyltransferase activity"/>
    <property type="evidence" value="ECO:0007669"/>
    <property type="project" value="TreeGrafter"/>
</dbReference>
<keyword evidence="6 14" id="KW-0812">Transmembrane</keyword>
<comment type="pathway">
    <text evidence="2">Lipid metabolism.</text>
</comment>
<evidence type="ECO:0000256" key="6">
    <source>
        <dbReference type="ARBA" id="ARBA00022692"/>
    </source>
</evidence>
<evidence type="ECO:0000313" key="17">
    <source>
        <dbReference type="Proteomes" id="UP000232323"/>
    </source>
</evidence>
<dbReference type="STRING" id="1157962.A0A250XIU7"/>
<keyword evidence="7 14" id="KW-1133">Transmembrane helix</keyword>
<dbReference type="OrthoDB" id="10051137at2759"/>
<feature type="compositionally biased region" description="Polar residues" evidence="13">
    <location>
        <begin position="441"/>
        <end position="451"/>
    </location>
</feature>
<gene>
    <name evidence="16" type="ORF">CEUSTIGMA_g10432.t1</name>
</gene>
<dbReference type="EMBL" id="BEGY01000090">
    <property type="protein sequence ID" value="GAX83005.1"/>
    <property type="molecule type" value="Genomic_DNA"/>
</dbReference>
<dbReference type="AlphaFoldDB" id="A0A250XIU7"/>
<name>A0A250XIU7_9CHLO</name>
<evidence type="ECO:0000256" key="3">
    <source>
        <dbReference type="ARBA" id="ARBA00008655"/>
    </source>
</evidence>
<organism evidence="16 17">
    <name type="scientific">Chlamydomonas eustigma</name>
    <dbReference type="NCBI Taxonomy" id="1157962"/>
    <lineage>
        <taxon>Eukaryota</taxon>
        <taxon>Viridiplantae</taxon>
        <taxon>Chlorophyta</taxon>
        <taxon>core chlorophytes</taxon>
        <taxon>Chlorophyceae</taxon>
        <taxon>CS clade</taxon>
        <taxon>Chlamydomonadales</taxon>
        <taxon>Chlamydomonadaceae</taxon>
        <taxon>Chlamydomonas</taxon>
    </lineage>
</organism>
<evidence type="ECO:0000256" key="8">
    <source>
        <dbReference type="ARBA" id="ARBA00023098"/>
    </source>
</evidence>
<evidence type="ECO:0000256" key="10">
    <source>
        <dbReference type="ARBA" id="ARBA00023209"/>
    </source>
</evidence>
<reference evidence="16 17" key="1">
    <citation type="submission" date="2017-08" db="EMBL/GenBank/DDBJ databases">
        <title>Acidophilic green algal genome provides insights into adaptation to an acidic environment.</title>
        <authorList>
            <person name="Hirooka S."/>
            <person name="Hirose Y."/>
            <person name="Kanesaki Y."/>
            <person name="Higuchi S."/>
            <person name="Fujiwara T."/>
            <person name="Onuma R."/>
            <person name="Era A."/>
            <person name="Ohbayashi R."/>
            <person name="Uzuka A."/>
            <person name="Nozaki H."/>
            <person name="Yoshikawa H."/>
            <person name="Miyagishima S.Y."/>
        </authorList>
    </citation>
    <scope>NUCLEOTIDE SEQUENCE [LARGE SCALE GENOMIC DNA]</scope>
    <source>
        <strain evidence="16 17">NIES-2499</strain>
    </source>
</reference>
<evidence type="ECO:0000256" key="2">
    <source>
        <dbReference type="ARBA" id="ARBA00005189"/>
    </source>
</evidence>
<comment type="subcellular location">
    <subcellularLocation>
        <location evidence="1">Membrane</location>
    </subcellularLocation>
</comment>
<feature type="domain" description="Phospholipid/glycerol acyltransferase" evidence="15">
    <location>
        <begin position="218"/>
        <end position="329"/>
    </location>
</feature>
<comment type="similarity">
    <text evidence="3">Belongs to the 1-acyl-sn-glycerol-3-phosphate acyltransferase family.</text>
</comment>
<evidence type="ECO:0000259" key="15">
    <source>
        <dbReference type="SMART" id="SM00563"/>
    </source>
</evidence>
<dbReference type="SMART" id="SM00563">
    <property type="entry name" value="PlsC"/>
    <property type="match status" value="1"/>
</dbReference>
<keyword evidence="11" id="KW-1208">Phospholipid metabolism</keyword>
<protein>
    <recommendedName>
        <fullName evidence="15">Phospholipid/glycerol acyltransferase domain-containing protein</fullName>
    </recommendedName>
</protein>
<dbReference type="GO" id="GO:0019432">
    <property type="term" value="P:triglyceride biosynthetic process"/>
    <property type="evidence" value="ECO:0007669"/>
    <property type="project" value="TreeGrafter"/>
</dbReference>
<dbReference type="InterPro" id="IPR045252">
    <property type="entry name" value="LPCAT1-like"/>
</dbReference>
<evidence type="ECO:0000256" key="12">
    <source>
        <dbReference type="ARBA" id="ARBA00023315"/>
    </source>
</evidence>
<dbReference type="Proteomes" id="UP000232323">
    <property type="component" value="Unassembled WGS sequence"/>
</dbReference>
<accession>A0A250XIU7</accession>
<evidence type="ECO:0000256" key="1">
    <source>
        <dbReference type="ARBA" id="ARBA00004370"/>
    </source>
</evidence>
<keyword evidence="17" id="KW-1185">Reference proteome</keyword>
<keyword evidence="5" id="KW-0808">Transferase</keyword>
<comment type="caution">
    <text evidence="16">The sequence shown here is derived from an EMBL/GenBank/DDBJ whole genome shotgun (WGS) entry which is preliminary data.</text>
</comment>
<dbReference type="Pfam" id="PF01553">
    <property type="entry name" value="Acyltransferase"/>
    <property type="match status" value="1"/>
</dbReference>
<keyword evidence="12" id="KW-0012">Acyltransferase</keyword>
<keyword evidence="8" id="KW-0443">Lipid metabolism</keyword>
<keyword evidence="10" id="KW-0594">Phospholipid biosynthesis</keyword>
<feature type="region of interest" description="Disordered" evidence="13">
    <location>
        <begin position="432"/>
        <end position="471"/>
    </location>
</feature>
<dbReference type="GO" id="GO:0008654">
    <property type="term" value="P:phospholipid biosynthetic process"/>
    <property type="evidence" value="ECO:0007669"/>
    <property type="project" value="UniProtKB-KW"/>
</dbReference>
<sequence>MKTNVPTVMKTPHSDYFTQDTGVDSCRRAFFSLEINSNIIASYAANVMSSVVPIPTTSPNIFEDVDSSDEESIQQAFSKRDLHSLILGRDGKSILRDVLDISNVLTDGASAMIDDSFSRCFTSRTSEPWNWNFYLFPAWCIGVALRYLVLFPFRLILLLLSASLIVVIFTLLTTFIPASKFRRSMERRLVQALSYSFLMSWSAVIKFHGPAPVPAPNRVWVANHSSMIDYGIICSYQPFAVIMQLQGGWVRFIQTRLLASLGCLWFNRTDLKDRQIVGERMKAHVSSPDTTPLLIFPEGTCVNNEYTLLFKRGAFDMGCTVCPIAIKYNKVFVDAFWNSKRQSFGHYLLKLMTSWALVCDVWFLEPQNRREGETVDEFASRVQRMIAERAGLQIVPWDGYLKYYNLGQKNPGLIEARRKVYADCIKQHLPSPVLQDGGGNMSSFGKKTAMQTEEDSSESQQQGSRRGNRKK</sequence>
<feature type="transmembrane region" description="Helical" evidence="14">
    <location>
        <begin position="131"/>
        <end position="149"/>
    </location>
</feature>
<dbReference type="GO" id="GO:0016020">
    <property type="term" value="C:membrane"/>
    <property type="evidence" value="ECO:0007669"/>
    <property type="project" value="UniProtKB-SubCell"/>
</dbReference>
<evidence type="ECO:0000256" key="7">
    <source>
        <dbReference type="ARBA" id="ARBA00022989"/>
    </source>
</evidence>
<evidence type="ECO:0000256" key="13">
    <source>
        <dbReference type="SAM" id="MobiDB-lite"/>
    </source>
</evidence>
<feature type="transmembrane region" description="Helical" evidence="14">
    <location>
        <begin position="155"/>
        <end position="178"/>
    </location>
</feature>
<dbReference type="PANTHER" id="PTHR23063">
    <property type="entry name" value="PHOSPHOLIPID ACYLTRANSFERASE"/>
    <property type="match status" value="1"/>
</dbReference>
<evidence type="ECO:0000256" key="14">
    <source>
        <dbReference type="SAM" id="Phobius"/>
    </source>
</evidence>
<dbReference type="InterPro" id="IPR002123">
    <property type="entry name" value="Plipid/glycerol_acylTrfase"/>
</dbReference>